<feature type="domain" description="Ricin B lectin" evidence="1">
    <location>
        <begin position="26"/>
        <end position="77"/>
    </location>
</feature>
<evidence type="ECO:0000313" key="3">
    <source>
        <dbReference type="Proteomes" id="UP000886523"/>
    </source>
</evidence>
<dbReference type="Gene3D" id="2.80.10.50">
    <property type="match status" value="1"/>
</dbReference>
<dbReference type="EMBL" id="MU129000">
    <property type="protein sequence ID" value="KAF9511481.1"/>
    <property type="molecule type" value="Genomic_DNA"/>
</dbReference>
<name>A0A9P6AT97_9AGAM</name>
<sequence length="150" mass="17036">MLLMHDAVSNETVGRDIIGFGTHRGTNQQWTLEDAGEGFFRIKNGSGKYLSVEGHVQNGARVIGSDHQQTWKILPDDQHPNEQGYIRYRSSFPVSFTRCSSPPASQNFRAWTHFNLDLEDFGNPAPGTRVQLWEKTPGKNQAWFFQSPQQ</sequence>
<keyword evidence="3" id="KW-1185">Reference proteome</keyword>
<evidence type="ECO:0000259" key="1">
    <source>
        <dbReference type="Pfam" id="PF14200"/>
    </source>
</evidence>
<organism evidence="2 3">
    <name type="scientific">Hydnum rufescens UP504</name>
    <dbReference type="NCBI Taxonomy" id="1448309"/>
    <lineage>
        <taxon>Eukaryota</taxon>
        <taxon>Fungi</taxon>
        <taxon>Dikarya</taxon>
        <taxon>Basidiomycota</taxon>
        <taxon>Agaricomycotina</taxon>
        <taxon>Agaricomycetes</taxon>
        <taxon>Cantharellales</taxon>
        <taxon>Hydnaceae</taxon>
        <taxon>Hydnum</taxon>
    </lineage>
</organism>
<dbReference type="SUPFAM" id="SSF50370">
    <property type="entry name" value="Ricin B-like lectins"/>
    <property type="match status" value="1"/>
</dbReference>
<dbReference type="Pfam" id="PF14200">
    <property type="entry name" value="RicinB_lectin_2"/>
    <property type="match status" value="1"/>
</dbReference>
<dbReference type="OrthoDB" id="2131701at2759"/>
<dbReference type="InterPro" id="IPR035992">
    <property type="entry name" value="Ricin_B-like_lectins"/>
</dbReference>
<protein>
    <submittedName>
        <fullName evidence="2">Carbohydrate-binding module family 13 protein</fullName>
    </submittedName>
</protein>
<dbReference type="InterPro" id="IPR000772">
    <property type="entry name" value="Ricin_B_lectin"/>
</dbReference>
<evidence type="ECO:0000313" key="2">
    <source>
        <dbReference type="EMBL" id="KAF9511481.1"/>
    </source>
</evidence>
<dbReference type="AlphaFoldDB" id="A0A9P6AT97"/>
<dbReference type="CDD" id="cd23422">
    <property type="entry name" value="beta-trefoil_Ricin_MPL_CNL"/>
    <property type="match status" value="1"/>
</dbReference>
<accession>A0A9P6AT97</accession>
<comment type="caution">
    <text evidence="2">The sequence shown here is derived from an EMBL/GenBank/DDBJ whole genome shotgun (WGS) entry which is preliminary data.</text>
</comment>
<proteinExistence type="predicted"/>
<dbReference type="Proteomes" id="UP000886523">
    <property type="component" value="Unassembled WGS sequence"/>
</dbReference>
<gene>
    <name evidence="2" type="ORF">BS47DRAFT_1383463</name>
</gene>
<reference evidence="2" key="1">
    <citation type="journal article" date="2020" name="Nat. Commun.">
        <title>Large-scale genome sequencing of mycorrhizal fungi provides insights into the early evolution of symbiotic traits.</title>
        <authorList>
            <person name="Miyauchi S."/>
            <person name="Kiss E."/>
            <person name="Kuo A."/>
            <person name="Drula E."/>
            <person name="Kohler A."/>
            <person name="Sanchez-Garcia M."/>
            <person name="Morin E."/>
            <person name="Andreopoulos B."/>
            <person name="Barry K.W."/>
            <person name="Bonito G."/>
            <person name="Buee M."/>
            <person name="Carver A."/>
            <person name="Chen C."/>
            <person name="Cichocki N."/>
            <person name="Clum A."/>
            <person name="Culley D."/>
            <person name="Crous P.W."/>
            <person name="Fauchery L."/>
            <person name="Girlanda M."/>
            <person name="Hayes R.D."/>
            <person name="Keri Z."/>
            <person name="LaButti K."/>
            <person name="Lipzen A."/>
            <person name="Lombard V."/>
            <person name="Magnuson J."/>
            <person name="Maillard F."/>
            <person name="Murat C."/>
            <person name="Nolan M."/>
            <person name="Ohm R.A."/>
            <person name="Pangilinan J."/>
            <person name="Pereira M.F."/>
            <person name="Perotto S."/>
            <person name="Peter M."/>
            <person name="Pfister S."/>
            <person name="Riley R."/>
            <person name="Sitrit Y."/>
            <person name="Stielow J.B."/>
            <person name="Szollosi G."/>
            <person name="Zifcakova L."/>
            <person name="Stursova M."/>
            <person name="Spatafora J.W."/>
            <person name="Tedersoo L."/>
            <person name="Vaario L.M."/>
            <person name="Yamada A."/>
            <person name="Yan M."/>
            <person name="Wang P."/>
            <person name="Xu J."/>
            <person name="Bruns T."/>
            <person name="Baldrian P."/>
            <person name="Vilgalys R."/>
            <person name="Dunand C."/>
            <person name="Henrissat B."/>
            <person name="Grigoriev I.V."/>
            <person name="Hibbett D."/>
            <person name="Nagy L.G."/>
            <person name="Martin F.M."/>
        </authorList>
    </citation>
    <scope>NUCLEOTIDE SEQUENCE</scope>
    <source>
        <strain evidence="2">UP504</strain>
    </source>
</reference>